<dbReference type="WBParaSite" id="HDID_0000077101-mRNA-1">
    <property type="protein sequence ID" value="HDID_0000077101-mRNA-1"/>
    <property type="gene ID" value="HDID_0000077101"/>
</dbReference>
<protein>
    <submittedName>
        <fullName evidence="2 4">Uncharacterized protein</fullName>
    </submittedName>
</protein>
<organism evidence="4">
    <name type="scientific">Hymenolepis diminuta</name>
    <name type="common">Rat tapeworm</name>
    <dbReference type="NCBI Taxonomy" id="6216"/>
    <lineage>
        <taxon>Eukaryota</taxon>
        <taxon>Metazoa</taxon>
        <taxon>Spiralia</taxon>
        <taxon>Lophotrochozoa</taxon>
        <taxon>Platyhelminthes</taxon>
        <taxon>Cestoda</taxon>
        <taxon>Eucestoda</taxon>
        <taxon>Cyclophyllidea</taxon>
        <taxon>Hymenolepididae</taxon>
        <taxon>Hymenolepis</taxon>
    </lineage>
</organism>
<reference evidence="4" key="1">
    <citation type="submission" date="2017-02" db="UniProtKB">
        <authorList>
            <consortium name="WormBaseParasite"/>
        </authorList>
    </citation>
    <scope>IDENTIFICATION</scope>
</reference>
<evidence type="ECO:0000313" key="4">
    <source>
        <dbReference type="WBParaSite" id="HDID_0000077101-mRNA-1"/>
    </source>
</evidence>
<gene>
    <name evidence="2" type="ORF">HDID_LOCUS772</name>
</gene>
<dbReference type="Proteomes" id="UP000274504">
    <property type="component" value="Unassembled WGS sequence"/>
</dbReference>
<feature type="compositionally biased region" description="Low complexity" evidence="1">
    <location>
        <begin position="39"/>
        <end position="49"/>
    </location>
</feature>
<sequence>MKVVDTRGDFFAIINQIERRPTNPTQPTTSTTERRHTARATNPQPDSVPSLPPPFSPSLERDLHWLNSNTRMRRQKEKEALY</sequence>
<feature type="compositionally biased region" description="Low complexity" evidence="1">
    <location>
        <begin position="22"/>
        <end position="31"/>
    </location>
</feature>
<dbReference type="EMBL" id="UYSG01000114">
    <property type="protein sequence ID" value="VDL17951.1"/>
    <property type="molecule type" value="Genomic_DNA"/>
</dbReference>
<reference evidence="2 3" key="2">
    <citation type="submission" date="2018-11" db="EMBL/GenBank/DDBJ databases">
        <authorList>
            <consortium name="Pathogen Informatics"/>
        </authorList>
    </citation>
    <scope>NUCLEOTIDE SEQUENCE [LARGE SCALE GENOMIC DNA]</scope>
</reference>
<proteinExistence type="predicted"/>
<evidence type="ECO:0000256" key="1">
    <source>
        <dbReference type="SAM" id="MobiDB-lite"/>
    </source>
</evidence>
<name>A0A0R3S976_HYMDI</name>
<dbReference type="AlphaFoldDB" id="A0A0R3S976"/>
<accession>A0A0R3S976</accession>
<evidence type="ECO:0000313" key="3">
    <source>
        <dbReference type="Proteomes" id="UP000274504"/>
    </source>
</evidence>
<feature type="region of interest" description="Disordered" evidence="1">
    <location>
        <begin position="14"/>
        <end position="82"/>
    </location>
</feature>
<evidence type="ECO:0000313" key="2">
    <source>
        <dbReference type="EMBL" id="VDL17951.1"/>
    </source>
</evidence>